<dbReference type="Proteomes" id="UP000263418">
    <property type="component" value="Chromosome 2"/>
</dbReference>
<gene>
    <name evidence="2" type="ORF">FORC53_3490</name>
</gene>
<evidence type="ECO:0000313" key="2">
    <source>
        <dbReference type="EMBL" id="AXX61829.1"/>
    </source>
</evidence>
<evidence type="ECO:0008006" key="4">
    <source>
        <dbReference type="Google" id="ProtNLM"/>
    </source>
</evidence>
<proteinExistence type="predicted"/>
<feature type="signal peptide" evidence="1">
    <location>
        <begin position="1"/>
        <end position="31"/>
    </location>
</feature>
<keyword evidence="1" id="KW-0732">Signal</keyword>
<reference evidence="2 3" key="1">
    <citation type="submission" date="2017-01" db="EMBL/GenBank/DDBJ databases">
        <title>Complete Genome Sequence of Vibrio vulnificus FORC_053.</title>
        <authorList>
            <consortium name="Food-borne Pathogen Omics Research Center"/>
            <person name="Chung H.Y."/>
            <person name="Na E.J."/>
            <person name="Song J.S."/>
            <person name="Kim H."/>
            <person name="Lee J.-H."/>
            <person name="Ryu S."/>
            <person name="Choi S.H."/>
        </authorList>
    </citation>
    <scope>NUCLEOTIDE SEQUENCE [LARGE SCALE GENOMIC DNA]</scope>
    <source>
        <strain evidence="2 3">FORC_053</strain>
    </source>
</reference>
<sequence length="367" mass="40562">MFSVSNSFISSLKRNALGGLLLAAMSFPLAAAPETTVLTPDQDWMPTTDLSLPRQMKIGALENGIRYVVMPSRYSQKTVSLRFELQTASNQTWLVANEADLNSRSLKEALVELRDKVLVNDKVPAAPQSKLTVILVGDIQVRDAIDQIDIVFGGAKIGNSIPGRLFAEKPSPSLEQPEDAETSAQPVAANIYLKTRLTDDQEDSKMRRKELTASQLADDVLMARLEKQLLEANIGLVAVEMEESWSRQQLVSTITVALSNEEELDSAKTIVAKVLEGAKNGNVTADEFATQVQLRHDLFKRHLKVSPSQQADGIAQAIRFNRVYVQPSDELRLFEFHIAHMTESDVSESMIVNWSKGTEMLSHVTGQ</sequence>
<name>A0AAN1PRU0_VIBVL</name>
<dbReference type="EMBL" id="CP019291">
    <property type="protein sequence ID" value="AXX61829.1"/>
    <property type="molecule type" value="Genomic_DNA"/>
</dbReference>
<accession>A0AAN1PRU0</accession>
<feature type="chain" id="PRO_5042855657" description="Signal recognition particle" evidence="1">
    <location>
        <begin position="32"/>
        <end position="367"/>
    </location>
</feature>
<evidence type="ECO:0000313" key="3">
    <source>
        <dbReference type="Proteomes" id="UP000263418"/>
    </source>
</evidence>
<organism evidence="2 3">
    <name type="scientific">Vibrio vulnificus</name>
    <dbReference type="NCBI Taxonomy" id="672"/>
    <lineage>
        <taxon>Bacteria</taxon>
        <taxon>Pseudomonadati</taxon>
        <taxon>Pseudomonadota</taxon>
        <taxon>Gammaproteobacteria</taxon>
        <taxon>Vibrionales</taxon>
        <taxon>Vibrionaceae</taxon>
        <taxon>Vibrio</taxon>
    </lineage>
</organism>
<evidence type="ECO:0000256" key="1">
    <source>
        <dbReference type="SAM" id="SignalP"/>
    </source>
</evidence>
<protein>
    <recommendedName>
        <fullName evidence="4">Signal recognition particle</fullName>
    </recommendedName>
</protein>
<dbReference type="AlphaFoldDB" id="A0AAN1PRU0"/>